<evidence type="ECO:0000313" key="2">
    <source>
        <dbReference type="Proteomes" id="UP001164390"/>
    </source>
</evidence>
<dbReference type="KEGG" id="sgrg:L0C25_05915"/>
<dbReference type="AlphaFoldDB" id="A0AA46TK68"/>
<gene>
    <name evidence="1" type="ORF">L0C25_05915</name>
</gene>
<keyword evidence="2" id="KW-1185">Reference proteome</keyword>
<protein>
    <submittedName>
        <fullName evidence="1">Uncharacterized protein</fullName>
    </submittedName>
</protein>
<organism evidence="1 2">
    <name type="scientific">Solicola gregarius</name>
    <dbReference type="NCBI Taxonomy" id="2908642"/>
    <lineage>
        <taxon>Bacteria</taxon>
        <taxon>Bacillati</taxon>
        <taxon>Actinomycetota</taxon>
        <taxon>Actinomycetes</taxon>
        <taxon>Propionibacteriales</taxon>
        <taxon>Nocardioidaceae</taxon>
        <taxon>Solicola</taxon>
    </lineage>
</organism>
<dbReference type="RefSeq" id="WP_271635514.1">
    <property type="nucleotide sequence ID" value="NZ_CP094970.1"/>
</dbReference>
<reference evidence="1" key="1">
    <citation type="submission" date="2022-01" db="EMBL/GenBank/DDBJ databases">
        <title>Nocardioidaceae gen. sp. A5X3R13.</title>
        <authorList>
            <person name="Lopez Marin M.A."/>
            <person name="Uhlik O."/>
        </authorList>
    </citation>
    <scope>NUCLEOTIDE SEQUENCE</scope>
    <source>
        <strain evidence="1">A5X3R13</strain>
    </source>
</reference>
<proteinExistence type="predicted"/>
<dbReference type="Proteomes" id="UP001164390">
    <property type="component" value="Chromosome"/>
</dbReference>
<name>A0AA46TK68_9ACTN</name>
<sequence length="321" mass="36837">MSRTLWLHLGTFKSGSSRIQQEAWRQRDDLQQHGWLYPMTGVVTDEPEVGHRHSHLVYYRNDAEVWPELLEGLVTEVGTSDATNVLMSSEAWSDPYAAPALTETLTALRTAGAVDDVRGVLYLRNRYDYARSLYREMTRRRANVRPLHEWVDLPRRQRMLNPLVVVRSLTKTLDPGSVEAYPYEGSGDIGQHFFGLLGLTAAPQSRPANPGLDALEAEAYRQLKLLAPELQDHWPGLYSLSPRERWPVDVTERFGPGQLDIDQGWRRRFRRLTGWSREEVDRLLARPVDSGEDVLTYSDEVRTVVETWLGVRSRRGTDSRQ</sequence>
<accession>A0AA46TK68</accession>
<evidence type="ECO:0000313" key="1">
    <source>
        <dbReference type="EMBL" id="UYM06605.1"/>
    </source>
</evidence>
<dbReference type="EMBL" id="CP094970">
    <property type="protein sequence ID" value="UYM06605.1"/>
    <property type="molecule type" value="Genomic_DNA"/>
</dbReference>